<dbReference type="SMART" id="SM00382">
    <property type="entry name" value="AAA"/>
    <property type="match status" value="1"/>
</dbReference>
<feature type="binding site" evidence="8">
    <location>
        <position position="210"/>
    </location>
    <ligand>
        <name>ATP</name>
        <dbReference type="ChEBI" id="CHEBI:30616"/>
    </ligand>
</feature>
<evidence type="ECO:0000256" key="8">
    <source>
        <dbReference type="HAMAP-Rule" id="MF_00377"/>
    </source>
</evidence>
<keyword evidence="3 8" id="KW-0235">DNA replication</keyword>
<dbReference type="InterPro" id="IPR020591">
    <property type="entry name" value="Chromosome_initiator_DnaA-like"/>
</dbReference>
<keyword evidence="6 8" id="KW-0446">Lipid-binding</keyword>
<comment type="domain">
    <text evidence="8">Domain I is involved in oligomerization and binding regulators, domain II is flexibile and of varying length in different bacteria, domain III forms the AAA+ region, while domain IV binds dsDNA.</text>
</comment>
<feature type="region of interest" description="Domain IV, binds dsDNA" evidence="8">
    <location>
        <begin position="387"/>
        <end position="507"/>
    </location>
</feature>
<organism evidence="14 15">
    <name type="scientific">Kaistia soli DSM 19436</name>
    <dbReference type="NCBI Taxonomy" id="1122133"/>
    <lineage>
        <taxon>Bacteria</taxon>
        <taxon>Pseudomonadati</taxon>
        <taxon>Pseudomonadota</taxon>
        <taxon>Alphaproteobacteria</taxon>
        <taxon>Hyphomicrobiales</taxon>
        <taxon>Kaistiaceae</taxon>
        <taxon>Kaistia</taxon>
    </lineage>
</organism>
<feature type="region of interest" description="Domain I, interacts with DnaA modulators" evidence="8">
    <location>
        <begin position="1"/>
        <end position="136"/>
    </location>
</feature>
<proteinExistence type="inferred from homology"/>
<dbReference type="RefSeq" id="WP_084527296.1">
    <property type="nucleotide sequence ID" value="NZ_FQUP01000002.1"/>
</dbReference>
<dbReference type="InterPro" id="IPR027417">
    <property type="entry name" value="P-loop_NTPase"/>
</dbReference>
<evidence type="ECO:0000313" key="15">
    <source>
        <dbReference type="Proteomes" id="UP000184485"/>
    </source>
</evidence>
<evidence type="ECO:0000313" key="14">
    <source>
        <dbReference type="EMBL" id="SHF70890.1"/>
    </source>
</evidence>
<keyword evidence="15" id="KW-1185">Reference proteome</keyword>
<dbReference type="GO" id="GO:0003688">
    <property type="term" value="F:DNA replication origin binding"/>
    <property type="evidence" value="ECO:0007669"/>
    <property type="project" value="UniProtKB-UniRule"/>
</dbReference>
<feature type="binding site" evidence="8">
    <location>
        <position position="213"/>
    </location>
    <ligand>
        <name>ATP</name>
        <dbReference type="ChEBI" id="CHEBI:30616"/>
    </ligand>
</feature>
<dbReference type="NCBIfam" id="TIGR00362">
    <property type="entry name" value="DnaA"/>
    <property type="match status" value="1"/>
</dbReference>
<dbReference type="InterPro" id="IPR001957">
    <property type="entry name" value="Chromosome_initiator_DnaA"/>
</dbReference>
<dbReference type="Pfam" id="PF00308">
    <property type="entry name" value="Bac_DnaA"/>
    <property type="match status" value="1"/>
</dbReference>
<dbReference type="EMBL" id="FQUP01000002">
    <property type="protein sequence ID" value="SHF70890.1"/>
    <property type="molecule type" value="Genomic_DNA"/>
</dbReference>
<dbReference type="FunFam" id="1.10.1750.10:FF:000002">
    <property type="entry name" value="Chromosomal replication initiator protein DnaA"/>
    <property type="match status" value="1"/>
</dbReference>
<evidence type="ECO:0000259" key="13">
    <source>
        <dbReference type="SMART" id="SM00760"/>
    </source>
</evidence>
<dbReference type="SMART" id="SM00760">
    <property type="entry name" value="Bac_DnaA_C"/>
    <property type="match status" value="1"/>
</dbReference>
<keyword evidence="5 8" id="KW-0067">ATP-binding</keyword>
<dbReference type="InterPro" id="IPR013159">
    <property type="entry name" value="DnaA_C"/>
</dbReference>
<dbReference type="Gene3D" id="3.40.50.300">
    <property type="entry name" value="P-loop containing nucleotide triphosphate hydrolases"/>
    <property type="match status" value="1"/>
</dbReference>
<dbReference type="SUPFAM" id="SSF48295">
    <property type="entry name" value="TrpR-like"/>
    <property type="match status" value="1"/>
</dbReference>
<dbReference type="Pfam" id="PF08299">
    <property type="entry name" value="Bac_DnaA_C"/>
    <property type="match status" value="1"/>
</dbReference>
<dbReference type="STRING" id="1122133.SAMN02745157_2808"/>
<comment type="caution">
    <text evidence="8">Lacks conserved residue(s) required for the propagation of feature annotation.</text>
</comment>
<dbReference type="InterPro" id="IPR013317">
    <property type="entry name" value="DnaA_dom"/>
</dbReference>
<protein>
    <recommendedName>
        <fullName evidence="8 9">Chromosomal replication initiator protein DnaA</fullName>
    </recommendedName>
</protein>
<evidence type="ECO:0000256" key="9">
    <source>
        <dbReference type="NCBIfam" id="TIGR00362"/>
    </source>
</evidence>
<dbReference type="PRINTS" id="PR00051">
    <property type="entry name" value="DNAA"/>
</dbReference>
<evidence type="ECO:0000256" key="3">
    <source>
        <dbReference type="ARBA" id="ARBA00022705"/>
    </source>
</evidence>
<dbReference type="InterPro" id="IPR018312">
    <property type="entry name" value="Chromosome_initiator_DnaA_CS"/>
</dbReference>
<keyword evidence="7 8" id="KW-0238">DNA-binding</keyword>
<evidence type="ECO:0000256" key="5">
    <source>
        <dbReference type="ARBA" id="ARBA00022840"/>
    </source>
</evidence>
<dbReference type="Pfam" id="PF11638">
    <property type="entry name" value="DnaA_N"/>
    <property type="match status" value="1"/>
</dbReference>
<dbReference type="GO" id="GO:0006270">
    <property type="term" value="P:DNA replication initiation"/>
    <property type="evidence" value="ECO:0007669"/>
    <property type="project" value="UniProtKB-UniRule"/>
</dbReference>
<evidence type="ECO:0000259" key="12">
    <source>
        <dbReference type="SMART" id="SM00382"/>
    </source>
</evidence>
<feature type="domain" description="AAA+ ATPase" evidence="12">
    <location>
        <begin position="199"/>
        <end position="332"/>
    </location>
</feature>
<evidence type="ECO:0000256" key="4">
    <source>
        <dbReference type="ARBA" id="ARBA00022741"/>
    </source>
</evidence>
<keyword evidence="4 8" id="KW-0547">Nucleotide-binding</keyword>
<feature type="domain" description="Chromosomal replication initiator DnaA C-terminal" evidence="13">
    <location>
        <begin position="415"/>
        <end position="484"/>
    </location>
</feature>
<dbReference type="PANTHER" id="PTHR30050">
    <property type="entry name" value="CHROMOSOMAL REPLICATION INITIATOR PROTEIN DNAA"/>
    <property type="match status" value="1"/>
</dbReference>
<dbReference type="GO" id="GO:0005524">
    <property type="term" value="F:ATP binding"/>
    <property type="evidence" value="ECO:0007669"/>
    <property type="project" value="UniProtKB-UniRule"/>
</dbReference>
<evidence type="ECO:0000256" key="7">
    <source>
        <dbReference type="ARBA" id="ARBA00023125"/>
    </source>
</evidence>
<name>A0A1M5DVE2_9HYPH</name>
<evidence type="ECO:0000256" key="11">
    <source>
        <dbReference type="RuleBase" id="RU004227"/>
    </source>
</evidence>
<dbReference type="HAMAP" id="MF_00377">
    <property type="entry name" value="DnaA_bact"/>
    <property type="match status" value="1"/>
</dbReference>
<dbReference type="CDD" id="cd06571">
    <property type="entry name" value="Bac_DnaA_C"/>
    <property type="match status" value="1"/>
</dbReference>
<dbReference type="SUPFAM" id="SSF52540">
    <property type="entry name" value="P-loop containing nucleoside triphosphate hydrolases"/>
    <property type="match status" value="1"/>
</dbReference>
<dbReference type="GO" id="GO:0008289">
    <property type="term" value="F:lipid binding"/>
    <property type="evidence" value="ECO:0007669"/>
    <property type="project" value="UniProtKB-KW"/>
</dbReference>
<dbReference type="InterPro" id="IPR010921">
    <property type="entry name" value="Trp_repressor/repl_initiator"/>
</dbReference>
<comment type="function">
    <text evidence="8 10">Plays an essential role in the initiation and regulation of chromosomal replication. ATP-DnaA binds to the origin of replication (oriC) to initiate formation of the DNA replication initiation complex once per cell cycle. Binds the DnaA box (a 9 base pair repeat at the origin) and separates the double-stranded (ds)DNA. Forms a right-handed helical filament on oriC DNA; dsDNA binds to the exterior of the filament while single-stranded (ss)DNA is stabiized in the filament's interior. The ATP-DnaA-oriC complex binds and stabilizes one strand of the AT-rich DNA unwinding element (DUE), permitting loading of DNA polymerase. After initiation quickly degrades to an ADP-DnaA complex that is not apt for DNA replication. Binds acidic phospholipids.</text>
</comment>
<accession>A0A1M5DVE2</accession>
<evidence type="ECO:0000256" key="10">
    <source>
        <dbReference type="RuleBase" id="RU000577"/>
    </source>
</evidence>
<feature type="binding site" evidence="8">
    <location>
        <position position="214"/>
    </location>
    <ligand>
        <name>ATP</name>
        <dbReference type="ChEBI" id="CHEBI:30616"/>
    </ligand>
</feature>
<evidence type="ECO:0000256" key="6">
    <source>
        <dbReference type="ARBA" id="ARBA00023121"/>
    </source>
</evidence>
<dbReference type="Gene3D" id="3.30.300.180">
    <property type="match status" value="1"/>
</dbReference>
<dbReference type="GO" id="GO:0005886">
    <property type="term" value="C:plasma membrane"/>
    <property type="evidence" value="ECO:0007669"/>
    <property type="project" value="TreeGrafter"/>
</dbReference>
<dbReference type="GO" id="GO:0006275">
    <property type="term" value="P:regulation of DNA replication"/>
    <property type="evidence" value="ECO:0007669"/>
    <property type="project" value="UniProtKB-UniRule"/>
</dbReference>
<comment type="similarity">
    <text evidence="1 8 11">Belongs to the DnaA family.</text>
</comment>
<dbReference type="AlphaFoldDB" id="A0A1M5DVE2"/>
<dbReference type="InterPro" id="IPR003593">
    <property type="entry name" value="AAA+_ATPase"/>
</dbReference>
<dbReference type="InterPro" id="IPR038454">
    <property type="entry name" value="DnaA_N_sf"/>
</dbReference>
<evidence type="ECO:0000256" key="2">
    <source>
        <dbReference type="ARBA" id="ARBA00022490"/>
    </source>
</evidence>
<dbReference type="Proteomes" id="UP000184485">
    <property type="component" value="Unassembled WGS sequence"/>
</dbReference>
<feature type="binding site" evidence="8">
    <location>
        <position position="212"/>
    </location>
    <ligand>
        <name>ATP</name>
        <dbReference type="ChEBI" id="CHEBI:30616"/>
    </ligand>
</feature>
<gene>
    <name evidence="8" type="primary">dnaA</name>
    <name evidence="14" type="ORF">SAMN02745157_2808</name>
</gene>
<comment type="subunit">
    <text evidence="8">Oligomerizes as a right-handed, spiral filament on DNA at oriC.</text>
</comment>
<evidence type="ECO:0000256" key="1">
    <source>
        <dbReference type="ARBA" id="ARBA00006583"/>
    </source>
</evidence>
<dbReference type="OrthoDB" id="9807019at2"/>
<reference evidence="14 15" key="1">
    <citation type="submission" date="2016-11" db="EMBL/GenBank/DDBJ databases">
        <authorList>
            <person name="Jaros S."/>
            <person name="Januszkiewicz K."/>
            <person name="Wedrychowicz H."/>
        </authorList>
    </citation>
    <scope>NUCLEOTIDE SEQUENCE [LARGE SCALE GENOMIC DNA]</scope>
    <source>
        <strain evidence="14 15">DSM 19436</strain>
    </source>
</reference>
<dbReference type="GO" id="GO:0005737">
    <property type="term" value="C:cytoplasm"/>
    <property type="evidence" value="ECO:0007669"/>
    <property type="project" value="UniProtKB-SubCell"/>
</dbReference>
<dbReference type="Gene3D" id="1.10.8.60">
    <property type="match status" value="1"/>
</dbReference>
<sequence>MRDDRTGDFGSGTAALKAIADTGGIVVSGSATTGPADAALWDRVKRRLRSELGEDVFQSWFARVEFAEADGLSVNLSVPTRFLKSWIQAHYIEKLLGLWQAEIESIRRIELVVRGTIRARPLARVEPAIAVAEPAAPAPTLIPAAPVVIAAPQRVESEGPGSPVDPRFSFDTFCEGAANRVAYAAARAIAETPSGRPTAYNPLYLNAGVGRGKTHLLHAIAQAARAADPQRKVVYLTAEHFMFRFVASLKNQSAIAFKEGLREIDLLLIDDLQFLQGKSVQQEFCHMLNALIDGARQVVVAADRPAADLETLDERVRSRLRGGVAFEIDAPDLDLRRQILKSRYRLAQNQNAGVAIPDTVIEYVAQSVVSNGRDLEGALNRLVAQWQFTNQPVTMASAEITLRDLVGAREPRRVKIEDIQKVVAVHFNVSKADLLSSRRTRTIVRPRQIAMYLSKTLTPRSLPEIGRRFGGRDHTTVLHAVRKVEELMRDDRSLAEEVELLKRMIDE</sequence>
<comment type="subcellular location">
    <subcellularLocation>
        <location evidence="8">Cytoplasm</location>
    </subcellularLocation>
</comment>
<keyword evidence="2 8" id="KW-0963">Cytoplasm</keyword>
<dbReference type="InterPro" id="IPR024633">
    <property type="entry name" value="DnaA_N_dom"/>
</dbReference>
<dbReference type="PANTHER" id="PTHR30050:SF2">
    <property type="entry name" value="CHROMOSOMAL REPLICATION INITIATOR PROTEIN DNAA"/>
    <property type="match status" value="1"/>
</dbReference>
<dbReference type="Gene3D" id="1.10.1750.10">
    <property type="match status" value="1"/>
</dbReference>
<dbReference type="PROSITE" id="PS01008">
    <property type="entry name" value="DNAA"/>
    <property type="match status" value="1"/>
</dbReference>